<evidence type="ECO:0000313" key="2">
    <source>
        <dbReference type="Proteomes" id="UP000663193"/>
    </source>
</evidence>
<proteinExistence type="predicted"/>
<reference evidence="2" key="1">
    <citation type="journal article" date="2021" name="BMC Genomics">
        <title>Chromosome-level genome assembly and manually-curated proteome of model necrotroph Parastagonospora nodorum Sn15 reveals a genome-wide trove of candidate effector homologs, and redundancy of virulence-related functions within an accessory chromosome.</title>
        <authorList>
            <person name="Bertazzoni S."/>
            <person name="Jones D.A.B."/>
            <person name="Phan H.T."/>
            <person name="Tan K.-C."/>
            <person name="Hane J.K."/>
        </authorList>
    </citation>
    <scope>NUCLEOTIDE SEQUENCE [LARGE SCALE GENOMIC DNA]</scope>
    <source>
        <strain evidence="2">SN15 / ATCC MYA-4574 / FGSC 10173)</strain>
    </source>
</reference>
<dbReference type="Proteomes" id="UP000663193">
    <property type="component" value="Chromosome 2"/>
</dbReference>
<dbReference type="EMBL" id="CP069024">
    <property type="protein sequence ID" value="QRC92919.1"/>
    <property type="molecule type" value="Genomic_DNA"/>
</dbReference>
<sequence length="92" mass="11009">MPFVHLQYSRRRCLLHQSDLCAPIPISTNWSAHNDRRVVVYVLFQSGTRYFHLRSRHTQTQLDQQKLTTIVHVYVSQKNLRFSHRKFCNPLS</sequence>
<organism evidence="1 2">
    <name type="scientific">Phaeosphaeria nodorum (strain SN15 / ATCC MYA-4574 / FGSC 10173)</name>
    <name type="common">Glume blotch fungus</name>
    <name type="synonym">Parastagonospora nodorum</name>
    <dbReference type="NCBI Taxonomy" id="321614"/>
    <lineage>
        <taxon>Eukaryota</taxon>
        <taxon>Fungi</taxon>
        <taxon>Dikarya</taxon>
        <taxon>Ascomycota</taxon>
        <taxon>Pezizomycotina</taxon>
        <taxon>Dothideomycetes</taxon>
        <taxon>Pleosporomycetidae</taxon>
        <taxon>Pleosporales</taxon>
        <taxon>Pleosporineae</taxon>
        <taxon>Phaeosphaeriaceae</taxon>
        <taxon>Parastagonospora</taxon>
    </lineage>
</organism>
<protein>
    <submittedName>
        <fullName evidence="1">Uncharacterized protein</fullName>
    </submittedName>
</protein>
<dbReference type="VEuPathDB" id="FungiDB:JI435_403170"/>
<name>A0A7U2ETX0_PHANO</name>
<keyword evidence="2" id="KW-1185">Reference proteome</keyword>
<dbReference type="AlphaFoldDB" id="A0A7U2ETX0"/>
<gene>
    <name evidence="1" type="ORF">JI435_403170</name>
</gene>
<evidence type="ECO:0000313" key="1">
    <source>
        <dbReference type="EMBL" id="QRC92919.1"/>
    </source>
</evidence>
<accession>A0A7U2ETX0</accession>